<feature type="signal peptide" evidence="1">
    <location>
        <begin position="1"/>
        <end position="29"/>
    </location>
</feature>
<organism evidence="2 3">
    <name type="scientific">Ralstonia insidiosa</name>
    <dbReference type="NCBI Taxonomy" id="190721"/>
    <lineage>
        <taxon>Bacteria</taxon>
        <taxon>Pseudomonadati</taxon>
        <taxon>Pseudomonadota</taxon>
        <taxon>Betaproteobacteria</taxon>
        <taxon>Burkholderiales</taxon>
        <taxon>Burkholderiaceae</taxon>
        <taxon>Ralstonia</taxon>
    </lineage>
</organism>
<evidence type="ECO:0000256" key="1">
    <source>
        <dbReference type="SAM" id="SignalP"/>
    </source>
</evidence>
<dbReference type="RefSeq" id="WP_064806902.1">
    <property type="nucleotide sequence ID" value="NZ_CP016023.1"/>
</dbReference>
<protein>
    <submittedName>
        <fullName evidence="2">Uncharacterized protein</fullName>
    </submittedName>
</protein>
<name>A0A192A314_9RALS</name>
<dbReference type="EMBL" id="CP016023">
    <property type="protein sequence ID" value="ANJ74779.1"/>
    <property type="molecule type" value="Genomic_DNA"/>
</dbReference>
<proteinExistence type="predicted"/>
<gene>
    <name evidence="2" type="ORF">A9Y76_19615</name>
</gene>
<keyword evidence="3" id="KW-1185">Reference proteome</keyword>
<dbReference type="GeneID" id="61528242"/>
<sequence>MAERRPSWRCAALVVALALSRSLTGGAVAQELAGEPLAQGVVWQPDALHKNPRGTWDRLGVSNLLVQWTAVDDATFVSGARPSAVAHAPDWSRIAAEPWARNVIVGLAGAFDETWARAHVEELAERSRNLVSVRPPVNVEGWYFPVEVDPTWKDMARLKRALDRLPRPLWISVYDHSELGAQQFADWVARWLPADVGVFWQDGCGAFKRDPATARAYANALAGRFGTERVRVIAEAFRPKRRGGFRPATAYELAPQLAHYQGFKVYLFDGPHYVSPTLVDGLLKHPLRNTPGLALEVPQPPAKIGSGQDS</sequence>
<dbReference type="Gene3D" id="3.20.20.80">
    <property type="entry name" value="Glycosidases"/>
    <property type="match status" value="1"/>
</dbReference>
<evidence type="ECO:0000313" key="2">
    <source>
        <dbReference type="EMBL" id="ANJ74779.1"/>
    </source>
</evidence>
<dbReference type="AlphaFoldDB" id="A0A192A314"/>
<reference evidence="3" key="1">
    <citation type="submission" date="2016-06" db="EMBL/GenBank/DDBJ databases">
        <authorList>
            <person name="Xu Y."/>
            <person name="Nagy A."/>
            <person name="Yan X."/>
            <person name="Kim S.W."/>
            <person name="Haley B."/>
            <person name="Liu N.T."/>
            <person name="Nou X."/>
        </authorList>
    </citation>
    <scope>NUCLEOTIDE SEQUENCE [LARGE SCALE GENOMIC DNA]</scope>
    <source>
        <strain evidence="3">ATCC 49129</strain>
    </source>
</reference>
<dbReference type="STRING" id="190721.ACS15_4160"/>
<feature type="chain" id="PRO_5008250909" evidence="1">
    <location>
        <begin position="30"/>
        <end position="310"/>
    </location>
</feature>
<evidence type="ECO:0000313" key="3">
    <source>
        <dbReference type="Proteomes" id="UP000078572"/>
    </source>
</evidence>
<dbReference type="Proteomes" id="UP000078572">
    <property type="component" value="Chromosome 2"/>
</dbReference>
<accession>A0A192A314</accession>
<keyword evidence="1" id="KW-0732">Signal</keyword>